<evidence type="ECO:0000256" key="12">
    <source>
        <dbReference type="ARBA" id="ARBA00023306"/>
    </source>
</evidence>
<sequence length="413" mass="45002">MSEAQVKRSGFIGATIGNAWGGLRDAVSGVKPTRSRMMEYDQPMLWVSIVLLALGLVMVYSASIALPDSPRYANYRESHFLMRHAFALGIGLSVGLAAFQIPVKVWDRYAPKLFIVALILLVIVLVPFIGKGVNGARRWIPLGVMNFQPSELMKLAVVLYAANYTVRKQEWMQTVSKGFLPMGVAVVVVGMLLLLEPDMGAFLVIAAVAMGILFLGGINGKLFAGLVGVAVGAFALLITASPWRRERIFAYLNPWEESNALGKAYQLTHSLIAFGRGEWTGVGLGGSIEKLHYLPEAHTDFILAVIGEEFGFIGVLVVIVLFYWLVRRAFNIGRTALQLDRTFAGLVAKGIGVWIGWQTFINMGVNLGLLPTKGLTLPLVSYGGSGILMNCVALAILLRIDYENRVLMRGGKV</sequence>
<evidence type="ECO:0000256" key="16">
    <source>
        <dbReference type="HAMAP-Rule" id="MF_00913"/>
    </source>
</evidence>
<keyword evidence="6 16" id="KW-0808">Transferase</keyword>
<proteinExistence type="inferred from homology"/>
<dbReference type="Pfam" id="PF01098">
    <property type="entry name" value="FTSW_RODA_SPOVE"/>
    <property type="match status" value="1"/>
</dbReference>
<dbReference type="PANTHER" id="PTHR30474">
    <property type="entry name" value="CELL CYCLE PROTEIN"/>
    <property type="match status" value="1"/>
</dbReference>
<dbReference type="GO" id="GO:0008955">
    <property type="term" value="F:peptidoglycan glycosyltransferase activity"/>
    <property type="evidence" value="ECO:0007669"/>
    <property type="project" value="UniProtKB-UniRule"/>
</dbReference>
<comment type="similarity">
    <text evidence="14 16">Belongs to the SEDS family. FtsW subfamily.</text>
</comment>
<organism evidence="17 18">
    <name type="scientific">Cupriavidus necator</name>
    <name type="common">Alcaligenes eutrophus</name>
    <name type="synonym">Ralstonia eutropha</name>
    <dbReference type="NCBI Taxonomy" id="106590"/>
    <lineage>
        <taxon>Bacteria</taxon>
        <taxon>Pseudomonadati</taxon>
        <taxon>Pseudomonadota</taxon>
        <taxon>Betaproteobacteria</taxon>
        <taxon>Burkholderiales</taxon>
        <taxon>Burkholderiaceae</taxon>
        <taxon>Cupriavidus</taxon>
    </lineage>
</organism>
<dbReference type="HAMAP" id="MF_00913">
    <property type="entry name" value="PGT_FtsW_proteobact"/>
    <property type="match status" value="1"/>
</dbReference>
<keyword evidence="10 16" id="KW-1133">Transmembrane helix</keyword>
<feature type="transmembrane region" description="Helical" evidence="16">
    <location>
        <begin position="201"/>
        <end position="218"/>
    </location>
</feature>
<dbReference type="NCBIfam" id="TIGR02614">
    <property type="entry name" value="ftsW"/>
    <property type="match status" value="1"/>
</dbReference>
<keyword evidence="4 16" id="KW-0132">Cell division</keyword>
<dbReference type="GO" id="GO:0043093">
    <property type="term" value="P:FtsZ-dependent cytokinesis"/>
    <property type="evidence" value="ECO:0007669"/>
    <property type="project" value="UniProtKB-UniRule"/>
</dbReference>
<evidence type="ECO:0000256" key="9">
    <source>
        <dbReference type="ARBA" id="ARBA00022984"/>
    </source>
</evidence>
<feature type="transmembrane region" description="Helical" evidence="16">
    <location>
        <begin position="178"/>
        <end position="195"/>
    </location>
</feature>
<evidence type="ECO:0000256" key="7">
    <source>
        <dbReference type="ARBA" id="ARBA00022692"/>
    </source>
</evidence>
<evidence type="ECO:0000313" key="18">
    <source>
        <dbReference type="Proteomes" id="UP000253501"/>
    </source>
</evidence>
<keyword evidence="5 16" id="KW-0328">Glycosyltransferase</keyword>
<dbReference type="Proteomes" id="UP000253501">
    <property type="component" value="Unassembled WGS sequence"/>
</dbReference>
<comment type="subcellular location">
    <subcellularLocation>
        <location evidence="16">Cell inner membrane</location>
        <topology evidence="16">Multi-pass membrane protein</topology>
    </subcellularLocation>
    <subcellularLocation>
        <location evidence="1">Cell membrane</location>
        <topology evidence="1">Multi-pass membrane protein</topology>
    </subcellularLocation>
    <text evidence="16">Localizes to the division septum.</text>
</comment>
<evidence type="ECO:0000256" key="2">
    <source>
        <dbReference type="ARBA" id="ARBA00004752"/>
    </source>
</evidence>
<dbReference type="EMBL" id="QDHA01000063">
    <property type="protein sequence ID" value="RCJ05885.1"/>
    <property type="molecule type" value="Genomic_DNA"/>
</dbReference>
<dbReference type="EC" id="2.4.99.28" evidence="16"/>
<dbReference type="RefSeq" id="WP_114134135.1">
    <property type="nucleotide sequence ID" value="NZ_CP068434.1"/>
</dbReference>
<comment type="function">
    <text evidence="16">Peptidoglycan polymerase that is essential for cell division.</text>
</comment>
<keyword evidence="16" id="KW-0997">Cell inner membrane</keyword>
<dbReference type="GO" id="GO:0008360">
    <property type="term" value="P:regulation of cell shape"/>
    <property type="evidence" value="ECO:0007669"/>
    <property type="project" value="UniProtKB-KW"/>
</dbReference>
<keyword evidence="13 16" id="KW-0961">Cell wall biogenesis/degradation</keyword>
<dbReference type="InterPro" id="IPR013437">
    <property type="entry name" value="FtsW"/>
</dbReference>
<evidence type="ECO:0000256" key="6">
    <source>
        <dbReference type="ARBA" id="ARBA00022679"/>
    </source>
</evidence>
<evidence type="ECO:0000256" key="11">
    <source>
        <dbReference type="ARBA" id="ARBA00023136"/>
    </source>
</evidence>
<feature type="transmembrane region" description="Helical" evidence="16">
    <location>
        <begin position="150"/>
        <end position="166"/>
    </location>
</feature>
<comment type="catalytic activity">
    <reaction evidence="15 16">
        <text>[GlcNAc-(1-&gt;4)-Mur2Ac(oyl-L-Ala-gamma-D-Glu-L-Lys-D-Ala-D-Ala)](n)-di-trans,octa-cis-undecaprenyl diphosphate + beta-D-GlcNAc-(1-&gt;4)-Mur2Ac(oyl-L-Ala-gamma-D-Glu-L-Lys-D-Ala-D-Ala)-di-trans,octa-cis-undecaprenyl diphosphate = [GlcNAc-(1-&gt;4)-Mur2Ac(oyl-L-Ala-gamma-D-Glu-L-Lys-D-Ala-D-Ala)](n+1)-di-trans,octa-cis-undecaprenyl diphosphate + di-trans,octa-cis-undecaprenyl diphosphate + H(+)</text>
        <dbReference type="Rhea" id="RHEA:23708"/>
        <dbReference type="Rhea" id="RHEA-COMP:9602"/>
        <dbReference type="Rhea" id="RHEA-COMP:9603"/>
        <dbReference type="ChEBI" id="CHEBI:15378"/>
        <dbReference type="ChEBI" id="CHEBI:58405"/>
        <dbReference type="ChEBI" id="CHEBI:60033"/>
        <dbReference type="ChEBI" id="CHEBI:78435"/>
        <dbReference type="EC" id="2.4.99.28"/>
    </reaction>
</comment>
<keyword evidence="12 16" id="KW-0131">Cell cycle</keyword>
<dbReference type="GO" id="GO:0015648">
    <property type="term" value="F:lipid-linked peptidoglycan transporter activity"/>
    <property type="evidence" value="ECO:0007669"/>
    <property type="project" value="TreeGrafter"/>
</dbReference>
<evidence type="ECO:0000256" key="5">
    <source>
        <dbReference type="ARBA" id="ARBA00022676"/>
    </source>
</evidence>
<dbReference type="GO" id="GO:0032153">
    <property type="term" value="C:cell division site"/>
    <property type="evidence" value="ECO:0007669"/>
    <property type="project" value="UniProtKB-UniRule"/>
</dbReference>
<gene>
    <name evidence="16 17" type="primary">ftsW</name>
    <name evidence="17" type="ORF">DDK22_24250</name>
</gene>
<accession>A0A367PFM0</accession>
<dbReference type="PANTHER" id="PTHR30474:SF2">
    <property type="entry name" value="PEPTIDOGLYCAN GLYCOSYLTRANSFERASE FTSW-RELATED"/>
    <property type="match status" value="1"/>
</dbReference>
<evidence type="ECO:0000256" key="14">
    <source>
        <dbReference type="ARBA" id="ARBA00038053"/>
    </source>
</evidence>
<keyword evidence="7 16" id="KW-0812">Transmembrane</keyword>
<evidence type="ECO:0000256" key="10">
    <source>
        <dbReference type="ARBA" id="ARBA00022989"/>
    </source>
</evidence>
<feature type="transmembrane region" description="Helical" evidence="16">
    <location>
        <begin position="86"/>
        <end position="106"/>
    </location>
</feature>
<evidence type="ECO:0000313" key="17">
    <source>
        <dbReference type="EMBL" id="RCJ05885.1"/>
    </source>
</evidence>
<reference evidence="17 18" key="1">
    <citation type="submission" date="2018-04" db="EMBL/GenBank/DDBJ databases">
        <title>Cupriavidus necator CR12 genome sequencing and assembly.</title>
        <authorList>
            <person name="Ben Fekih I."/>
            <person name="Mazhar H.S."/>
            <person name="Bello S.K."/>
            <person name="Rensing C."/>
        </authorList>
    </citation>
    <scope>NUCLEOTIDE SEQUENCE [LARGE SCALE GENOMIC DNA]</scope>
    <source>
        <strain evidence="17 18">CR12</strain>
    </source>
</reference>
<feature type="transmembrane region" description="Helical" evidence="16">
    <location>
        <begin position="346"/>
        <end position="367"/>
    </location>
</feature>
<keyword evidence="11 16" id="KW-0472">Membrane</keyword>
<name>A0A367PFM0_CUPNE</name>
<dbReference type="AlphaFoldDB" id="A0A367PFM0"/>
<dbReference type="GO" id="GO:0009252">
    <property type="term" value="P:peptidoglycan biosynthetic process"/>
    <property type="evidence" value="ECO:0007669"/>
    <property type="project" value="UniProtKB-UniRule"/>
</dbReference>
<keyword evidence="8 16" id="KW-0133">Cell shape</keyword>
<evidence type="ECO:0000256" key="4">
    <source>
        <dbReference type="ARBA" id="ARBA00022618"/>
    </source>
</evidence>
<evidence type="ECO:0000256" key="3">
    <source>
        <dbReference type="ARBA" id="ARBA00022475"/>
    </source>
</evidence>
<keyword evidence="9 16" id="KW-0573">Peptidoglycan synthesis</keyword>
<feature type="transmembrane region" description="Helical" evidence="16">
    <location>
        <begin position="223"/>
        <end position="243"/>
    </location>
</feature>
<evidence type="ECO:0000256" key="1">
    <source>
        <dbReference type="ARBA" id="ARBA00004651"/>
    </source>
</evidence>
<feature type="transmembrane region" description="Helical" evidence="16">
    <location>
        <begin position="379"/>
        <end position="400"/>
    </location>
</feature>
<evidence type="ECO:0000256" key="13">
    <source>
        <dbReference type="ARBA" id="ARBA00023316"/>
    </source>
</evidence>
<dbReference type="UniPathway" id="UPA00219"/>
<protein>
    <recommendedName>
        <fullName evidence="16">Probable peptidoglycan glycosyltransferase FtsW</fullName>
        <shortName evidence="16">PGT</shortName>
        <ecNumber evidence="16">2.4.99.28</ecNumber>
    </recommendedName>
    <alternativeName>
        <fullName evidence="16">Cell division protein FtsW</fullName>
    </alternativeName>
    <alternativeName>
        <fullName evidence="16">Cell wall polymerase</fullName>
    </alternativeName>
    <alternativeName>
        <fullName evidence="16">Peptidoglycan polymerase</fullName>
        <shortName evidence="16">PG polymerase</shortName>
    </alternativeName>
</protein>
<dbReference type="GO" id="GO:0071555">
    <property type="term" value="P:cell wall organization"/>
    <property type="evidence" value="ECO:0007669"/>
    <property type="project" value="UniProtKB-KW"/>
</dbReference>
<evidence type="ECO:0000256" key="15">
    <source>
        <dbReference type="ARBA" id="ARBA00049902"/>
    </source>
</evidence>
<dbReference type="InterPro" id="IPR001182">
    <property type="entry name" value="FtsW/RodA"/>
</dbReference>
<feature type="transmembrane region" description="Helical" evidence="16">
    <location>
        <begin position="113"/>
        <end position="130"/>
    </location>
</feature>
<dbReference type="GO" id="GO:0005886">
    <property type="term" value="C:plasma membrane"/>
    <property type="evidence" value="ECO:0007669"/>
    <property type="project" value="UniProtKB-SubCell"/>
</dbReference>
<comment type="pathway">
    <text evidence="2 16">Cell wall biogenesis; peptidoglycan biosynthesis.</text>
</comment>
<keyword evidence="3 16" id="KW-1003">Cell membrane</keyword>
<evidence type="ECO:0000256" key="8">
    <source>
        <dbReference type="ARBA" id="ARBA00022960"/>
    </source>
</evidence>
<comment type="caution">
    <text evidence="17">The sequence shown here is derived from an EMBL/GenBank/DDBJ whole genome shotgun (WGS) entry which is preliminary data.</text>
</comment>
<feature type="transmembrane region" description="Helical" evidence="16">
    <location>
        <begin position="301"/>
        <end position="326"/>
    </location>
</feature>
<feature type="transmembrane region" description="Helical" evidence="16">
    <location>
        <begin position="44"/>
        <end position="66"/>
    </location>
</feature>